<gene>
    <name evidence="5" type="ORF">HHK36_002234</name>
</gene>
<dbReference type="EMBL" id="JABCRI010000001">
    <property type="protein sequence ID" value="KAF8414234.1"/>
    <property type="molecule type" value="Genomic_DNA"/>
</dbReference>
<sequence length="1284" mass="145061">MRLSALLLTPHTRTMEQKTMSLLQDSTKLHHLLQIHAFIIKTSLDRNNFVLAKFLGRIFSCSSSRNLPYARSLFDRIPSPDTFIWNTMIRAYLNAQKPQESVSLFFQMWLRDGIAVDSFSLSLVLQACGRSFDNRNGQSIHTQVLKLGFGSDLFVQTALIEMYAKFGIVDNSRKTLDEMNEPDIVSYNVLLAEYVRVGEIDSARKLFDTMPDRDLVSWNTMIHGYATHGDVGAARELFDITNERDLVSWSSMIAAYAKTRQSNEALRLFHEMQLANLMPDSVTMASVVSACGDVGALGMGKMIHEYIERNRIEIDMKLGTSLVDMYAKCGDIDLSLRVFGKMDNRDVFTWSAMIIGLANHGYGEVALDHFSVMISEKIKPNDITFIGVLSACSHVGLVDKGWTYFSSMSDVYGVTPKIEHYGCMVDVLSRAGRLQEARKLIRNMPFAPDAIVWRALLGACRIYKNVELAEEAVVNLLELEPQVDGNYVLLSNIYSQAKRWEEVVNVRRVMRGRSIQKVPGSSSVEIDNAVHEFVAGDKSHRKSKEIYQMLAEMTDRLNHAGYKPLTASVLQDLNNEAKERALAHHSEKLAIAFSLLSTTPGSVIRIVKNLRHYLPHKSHFSLLESCKNPKELRQIHTLSIKTGIFDHISVSSRLLALYSDPKIGNLEYARSVFDRIQEPNSFSWNTIIKCYVQNHHSDYAIILFCEMLRESAVPPDNFTLPCIIKACARICAIEEGKQIHGMILKGSFSSDIYVQSSLVSLYSKGSEINSAQRVFDGMADRDLVSWNSLIDGYAKCGEIKLAQQVFDQMPQRDSFSWTVLIDGYSKCGKVKTAYKFFDQMPKKNLVSWNAMINGFMKSGDIESAHSLFSRMRTRNIITWNSMIAGYEGNGQFMEALELFQTMLKVGPMPNYATLVSALSAVSGLALLDQGRWIHSYMDRNEFNIDGVLGTSLIEMYSKCGTIESALTVFRAIPRRKLGHWTAIIVGLGMHGMADHAIESLVEMQKLGMKPHAITFIGVLNACSHAGMVDEGRQYFELMRNEYGIKPTIEHYGCLVDLMCRSGHLEEARNVIKNMPMKPNKVIWMSLLSGSRNYGNIEIGEYAAKHVIELAPEAIGCYVLLSNIYAAAGRWDNVSKVREMMKERGVKKDPGCSFVEHKGLLHEFVVGDRLHPQTEEIYSKLKEMEQRLKYAGYIPDTTQVLLYIDGEKEKEAELAKHSERLAIAFGLINVESGRPLRIVKNLRVCNDCHSVTKLLSDIYNREIIVRDNNRFHHFKKGSCSCMDYW</sequence>
<accession>A0A834ZV27</accession>
<keyword evidence="6" id="KW-1185">Reference proteome</keyword>
<dbReference type="PANTHER" id="PTHR47926:SF344">
    <property type="entry name" value="OS07G0636900 PROTEIN"/>
    <property type="match status" value="1"/>
</dbReference>
<dbReference type="InterPro" id="IPR046848">
    <property type="entry name" value="E_motif"/>
</dbReference>
<dbReference type="Pfam" id="PF01535">
    <property type="entry name" value="PPR"/>
    <property type="match status" value="10"/>
</dbReference>
<dbReference type="Pfam" id="PF20430">
    <property type="entry name" value="Eplus_motif"/>
    <property type="match status" value="2"/>
</dbReference>
<feature type="repeat" description="PPR" evidence="3">
    <location>
        <begin position="346"/>
        <end position="380"/>
    </location>
</feature>
<dbReference type="Proteomes" id="UP000655225">
    <property type="component" value="Unassembled WGS sequence"/>
</dbReference>
<protein>
    <recommendedName>
        <fullName evidence="4">DYW domain-containing protein</fullName>
    </recommendedName>
</protein>
<feature type="repeat" description="PPR" evidence="3">
    <location>
        <begin position="875"/>
        <end position="909"/>
    </location>
</feature>
<comment type="caution">
    <text evidence="5">The sequence shown here is derived from an EMBL/GenBank/DDBJ whole genome shotgun (WGS) entry which is preliminary data.</text>
</comment>
<dbReference type="InterPro" id="IPR002885">
    <property type="entry name" value="PPR_rpt"/>
</dbReference>
<evidence type="ECO:0000313" key="6">
    <source>
        <dbReference type="Proteomes" id="UP000655225"/>
    </source>
</evidence>
<feature type="domain" description="DYW" evidence="4">
    <location>
        <begin position="1191"/>
        <end position="1284"/>
    </location>
</feature>
<dbReference type="OMA" id="FTWIQRF"/>
<evidence type="ECO:0000256" key="3">
    <source>
        <dbReference type="PROSITE-ProRule" id="PRU00708"/>
    </source>
</evidence>
<dbReference type="PANTHER" id="PTHR47926">
    <property type="entry name" value="PENTATRICOPEPTIDE REPEAT-CONTAINING PROTEIN"/>
    <property type="match status" value="1"/>
</dbReference>
<dbReference type="FunFam" id="1.25.40.10:FF:000690">
    <property type="entry name" value="Pentatricopeptide repeat-containing protein"/>
    <property type="match status" value="2"/>
</dbReference>
<evidence type="ECO:0000256" key="1">
    <source>
        <dbReference type="ARBA" id="ARBA00006643"/>
    </source>
</evidence>
<organism evidence="5 6">
    <name type="scientific">Tetracentron sinense</name>
    <name type="common">Spur-leaf</name>
    <dbReference type="NCBI Taxonomy" id="13715"/>
    <lineage>
        <taxon>Eukaryota</taxon>
        <taxon>Viridiplantae</taxon>
        <taxon>Streptophyta</taxon>
        <taxon>Embryophyta</taxon>
        <taxon>Tracheophyta</taxon>
        <taxon>Spermatophyta</taxon>
        <taxon>Magnoliopsida</taxon>
        <taxon>Trochodendrales</taxon>
        <taxon>Trochodendraceae</taxon>
        <taxon>Tetracentron</taxon>
    </lineage>
</organism>
<dbReference type="InterPro" id="IPR046960">
    <property type="entry name" value="PPR_At4g14850-like_plant"/>
</dbReference>
<feature type="repeat" description="PPR" evidence="3">
    <location>
        <begin position="813"/>
        <end position="847"/>
    </location>
</feature>
<evidence type="ECO:0000256" key="2">
    <source>
        <dbReference type="ARBA" id="ARBA00022737"/>
    </source>
</evidence>
<dbReference type="GO" id="GO:0003729">
    <property type="term" value="F:mRNA binding"/>
    <property type="evidence" value="ECO:0007669"/>
    <property type="project" value="UniProtKB-ARBA"/>
</dbReference>
<comment type="similarity">
    <text evidence="1">Belongs to the PPR family. PCMP-H subfamily.</text>
</comment>
<dbReference type="GO" id="GO:0009451">
    <property type="term" value="P:RNA modification"/>
    <property type="evidence" value="ECO:0007669"/>
    <property type="project" value="InterPro"/>
</dbReference>
<dbReference type="GO" id="GO:0008270">
    <property type="term" value="F:zinc ion binding"/>
    <property type="evidence" value="ECO:0007669"/>
    <property type="project" value="InterPro"/>
</dbReference>
<dbReference type="SUPFAM" id="SSF48452">
    <property type="entry name" value="TPR-like"/>
    <property type="match status" value="1"/>
</dbReference>
<dbReference type="PROSITE" id="PS51375">
    <property type="entry name" value="PPR"/>
    <property type="match status" value="9"/>
</dbReference>
<dbReference type="FunFam" id="1.25.40.10:FF:000470">
    <property type="entry name" value="Pentatricopeptide repeat-containing protein At5g66520"/>
    <property type="match status" value="2"/>
</dbReference>
<dbReference type="Pfam" id="PF13041">
    <property type="entry name" value="PPR_2"/>
    <property type="match status" value="3"/>
</dbReference>
<reference evidence="5 6" key="1">
    <citation type="submission" date="2020-04" db="EMBL/GenBank/DDBJ databases">
        <title>Plant Genome Project.</title>
        <authorList>
            <person name="Zhang R.-G."/>
        </authorList>
    </citation>
    <scope>NUCLEOTIDE SEQUENCE [LARGE SCALE GENOMIC DNA]</scope>
    <source>
        <strain evidence="5">YNK0</strain>
        <tissue evidence="5">Leaf</tissue>
    </source>
</reference>
<feature type="domain" description="DYW" evidence="4">
    <location>
        <begin position="561"/>
        <end position="611"/>
    </location>
</feature>
<evidence type="ECO:0000259" key="4">
    <source>
        <dbReference type="Pfam" id="PF14432"/>
    </source>
</evidence>
<feature type="repeat" description="PPR" evidence="3">
    <location>
        <begin position="245"/>
        <end position="279"/>
    </location>
</feature>
<feature type="repeat" description="PPR" evidence="3">
    <location>
        <begin position="183"/>
        <end position="217"/>
    </location>
</feature>
<dbReference type="Pfam" id="PF13812">
    <property type="entry name" value="PPR_3"/>
    <property type="match status" value="1"/>
</dbReference>
<dbReference type="OrthoDB" id="185373at2759"/>
<evidence type="ECO:0000313" key="5">
    <source>
        <dbReference type="EMBL" id="KAF8414234.1"/>
    </source>
</evidence>
<feature type="repeat" description="PPR" evidence="3">
    <location>
        <begin position="782"/>
        <end position="812"/>
    </location>
</feature>
<dbReference type="InterPro" id="IPR046849">
    <property type="entry name" value="E2_motif"/>
</dbReference>
<dbReference type="InterPro" id="IPR032867">
    <property type="entry name" value="DYW_dom"/>
</dbReference>
<feature type="repeat" description="PPR" evidence="3">
    <location>
        <begin position="680"/>
        <end position="714"/>
    </location>
</feature>
<proteinExistence type="inferred from homology"/>
<dbReference type="NCBIfam" id="TIGR00756">
    <property type="entry name" value="PPR"/>
    <property type="match status" value="10"/>
</dbReference>
<feature type="repeat" description="PPR" evidence="3">
    <location>
        <begin position="81"/>
        <end position="116"/>
    </location>
</feature>
<dbReference type="Pfam" id="PF14432">
    <property type="entry name" value="DYW_deaminase"/>
    <property type="match status" value="2"/>
</dbReference>
<feature type="repeat" description="PPR" evidence="3">
    <location>
        <begin position="976"/>
        <end position="1010"/>
    </location>
</feature>
<keyword evidence="2" id="KW-0677">Repeat</keyword>
<name>A0A834ZV27_TETSI</name>
<dbReference type="FunFam" id="1.25.40.10:FF:000333">
    <property type="entry name" value="Pentatricopeptide repeat-containing protein"/>
    <property type="match status" value="2"/>
</dbReference>
<dbReference type="Pfam" id="PF20431">
    <property type="entry name" value="E_motif"/>
    <property type="match status" value="2"/>
</dbReference>
<dbReference type="Gene3D" id="1.25.40.10">
    <property type="entry name" value="Tetratricopeptide repeat domain"/>
    <property type="match status" value="7"/>
</dbReference>
<dbReference type="InterPro" id="IPR011990">
    <property type="entry name" value="TPR-like_helical_dom_sf"/>
</dbReference>